<comment type="subcellular location">
    <subcellularLocation>
        <location evidence="2 19">Cell membrane</location>
        <topology evidence="2 19">Multi-pass membrane protein</topology>
    </subcellularLocation>
</comment>
<evidence type="ECO:0000256" key="16">
    <source>
        <dbReference type="ARBA" id="ARBA00032853"/>
    </source>
</evidence>
<dbReference type="Proteomes" id="UP000243207">
    <property type="component" value="Chromosome I"/>
</dbReference>
<comment type="function">
    <text evidence="14 19">Joins adenosylcobinamide-GDP and alpha-ribazole to generate adenosylcobalamin (Ado-cobalamin). Also synthesizes adenosylcobalamin 5'-phosphate from adenosylcobinamide-GDP and alpha-ribazole 5'-phosphate.</text>
</comment>
<dbReference type="PANTHER" id="PTHR34148:SF1">
    <property type="entry name" value="ADENOSYLCOBINAMIDE-GDP RIBAZOLETRANSFERASE"/>
    <property type="match status" value="1"/>
</dbReference>
<reference evidence="21" key="1">
    <citation type="submission" date="2016-10" db="EMBL/GenBank/DDBJ databases">
        <authorList>
            <person name="Varghese N."/>
            <person name="Submissions S."/>
        </authorList>
    </citation>
    <scope>NUCLEOTIDE SEQUENCE [LARGE SCALE GENOMIC DNA]</scope>
    <source>
        <strain evidence="21">NRRL B-51270</strain>
    </source>
</reference>
<evidence type="ECO:0000256" key="11">
    <source>
        <dbReference type="ARBA" id="ARBA00022842"/>
    </source>
</evidence>
<keyword evidence="8 19" id="KW-0169">Cobalamin biosynthesis</keyword>
<dbReference type="STRING" id="487184.SAMN05216421_1531"/>
<evidence type="ECO:0000256" key="5">
    <source>
        <dbReference type="ARBA" id="ARBA00013200"/>
    </source>
</evidence>
<evidence type="ECO:0000256" key="6">
    <source>
        <dbReference type="ARBA" id="ARBA00015850"/>
    </source>
</evidence>
<keyword evidence="21" id="KW-1185">Reference proteome</keyword>
<accession>A0A1H1S8T4</accession>
<name>A0A1H1S8T4_9GAMM</name>
<evidence type="ECO:0000256" key="3">
    <source>
        <dbReference type="ARBA" id="ARBA00004663"/>
    </source>
</evidence>
<evidence type="ECO:0000256" key="17">
    <source>
        <dbReference type="ARBA" id="ARBA00048623"/>
    </source>
</evidence>
<evidence type="ECO:0000256" key="10">
    <source>
        <dbReference type="ARBA" id="ARBA00022692"/>
    </source>
</evidence>
<evidence type="ECO:0000256" key="13">
    <source>
        <dbReference type="ARBA" id="ARBA00023136"/>
    </source>
</evidence>
<evidence type="ECO:0000313" key="21">
    <source>
        <dbReference type="Proteomes" id="UP000243207"/>
    </source>
</evidence>
<dbReference type="GO" id="GO:0009236">
    <property type="term" value="P:cobalamin biosynthetic process"/>
    <property type="evidence" value="ECO:0007669"/>
    <property type="project" value="UniProtKB-UniRule"/>
</dbReference>
<comment type="pathway">
    <text evidence="3 19">Cofactor biosynthesis; adenosylcobalamin biosynthesis; adenosylcobalamin from cob(II)yrinate a,c-diamide: step 7/7.</text>
</comment>
<comment type="similarity">
    <text evidence="4 19">Belongs to the CobS family.</text>
</comment>
<keyword evidence="13 19" id="KW-0472">Membrane</keyword>
<feature type="transmembrane region" description="Helical" evidence="19">
    <location>
        <begin position="178"/>
        <end position="210"/>
    </location>
</feature>
<dbReference type="HAMAP" id="MF_00719">
    <property type="entry name" value="CobS"/>
    <property type="match status" value="1"/>
</dbReference>
<keyword evidence="10 19" id="KW-0812">Transmembrane</keyword>
<evidence type="ECO:0000256" key="4">
    <source>
        <dbReference type="ARBA" id="ARBA00010561"/>
    </source>
</evidence>
<dbReference type="AlphaFoldDB" id="A0A1H1S8T4"/>
<dbReference type="Pfam" id="PF02654">
    <property type="entry name" value="CobS"/>
    <property type="match status" value="1"/>
</dbReference>
<dbReference type="UniPathway" id="UPA00148">
    <property type="reaction ID" value="UER00238"/>
</dbReference>
<feature type="transmembrane region" description="Helical" evidence="19">
    <location>
        <begin position="55"/>
        <end position="77"/>
    </location>
</feature>
<feature type="transmembrane region" description="Helical" evidence="19">
    <location>
        <begin position="29"/>
        <end position="48"/>
    </location>
</feature>
<evidence type="ECO:0000313" key="20">
    <source>
        <dbReference type="EMBL" id="SDS44303.1"/>
    </source>
</evidence>
<evidence type="ECO:0000256" key="7">
    <source>
        <dbReference type="ARBA" id="ARBA00022475"/>
    </source>
</evidence>
<dbReference type="GO" id="GO:0005886">
    <property type="term" value="C:plasma membrane"/>
    <property type="evidence" value="ECO:0007669"/>
    <property type="project" value="UniProtKB-SubCell"/>
</dbReference>
<dbReference type="PANTHER" id="PTHR34148">
    <property type="entry name" value="ADENOSYLCOBINAMIDE-GDP RIBAZOLETRANSFERASE"/>
    <property type="match status" value="1"/>
</dbReference>
<evidence type="ECO:0000256" key="19">
    <source>
        <dbReference type="HAMAP-Rule" id="MF_00719"/>
    </source>
</evidence>
<feature type="transmembrane region" description="Helical" evidence="19">
    <location>
        <begin position="133"/>
        <end position="158"/>
    </location>
</feature>
<comment type="catalytic activity">
    <reaction evidence="18 19">
        <text>alpha-ribazole 5'-phosphate + adenosylcob(III)inamide-GDP = adenosylcob(III)alamin 5'-phosphate + GMP + H(+)</text>
        <dbReference type="Rhea" id="RHEA:23560"/>
        <dbReference type="ChEBI" id="CHEBI:15378"/>
        <dbReference type="ChEBI" id="CHEBI:57918"/>
        <dbReference type="ChEBI" id="CHEBI:58115"/>
        <dbReference type="ChEBI" id="CHEBI:60487"/>
        <dbReference type="ChEBI" id="CHEBI:60493"/>
        <dbReference type="EC" id="2.7.8.26"/>
    </reaction>
</comment>
<dbReference type="NCBIfam" id="NF001278">
    <property type="entry name" value="PRK00235.1-5"/>
    <property type="match status" value="1"/>
</dbReference>
<keyword evidence="11 19" id="KW-0460">Magnesium</keyword>
<evidence type="ECO:0000256" key="15">
    <source>
        <dbReference type="ARBA" id="ARBA00032605"/>
    </source>
</evidence>
<evidence type="ECO:0000256" key="12">
    <source>
        <dbReference type="ARBA" id="ARBA00022989"/>
    </source>
</evidence>
<evidence type="ECO:0000256" key="1">
    <source>
        <dbReference type="ARBA" id="ARBA00001946"/>
    </source>
</evidence>
<dbReference type="GO" id="GO:0051073">
    <property type="term" value="F:adenosylcobinamide-GDP ribazoletransferase activity"/>
    <property type="evidence" value="ECO:0007669"/>
    <property type="project" value="UniProtKB-UniRule"/>
</dbReference>
<sequence length="246" mass="26419">MTPLLIALQFLTTIPIRLSRPPRPEETGASLLWYPVVGFLVGLLLLLVQWAVAGLPIMLQAALVLAFWVAISGGLHLDGLADTVDAWVGGRGDREKTLAIMKDPASGPMGVLALVLVLLVKFAALATAIEMNFWWVLLIAPWIGRWLLPALLLTTSYVREGGLGQALSEHIPRVWLPAVLFVHGFAMMVIGGFGWLLIVLLLGVVWRALLKRRLGGTTGDTAGALVELGEALALVALVWANGPFVS</sequence>
<dbReference type="EC" id="2.7.8.26" evidence="5 19"/>
<comment type="cofactor">
    <cofactor evidence="1 19">
        <name>Mg(2+)</name>
        <dbReference type="ChEBI" id="CHEBI:18420"/>
    </cofactor>
</comment>
<dbReference type="NCBIfam" id="TIGR00317">
    <property type="entry name" value="cobS"/>
    <property type="match status" value="1"/>
</dbReference>
<keyword evidence="12 19" id="KW-1133">Transmembrane helix</keyword>
<dbReference type="RefSeq" id="WP_093392782.1">
    <property type="nucleotide sequence ID" value="NZ_LT629736.1"/>
</dbReference>
<dbReference type="OrthoDB" id="9794626at2"/>
<evidence type="ECO:0000256" key="18">
    <source>
        <dbReference type="ARBA" id="ARBA00049504"/>
    </source>
</evidence>
<evidence type="ECO:0000256" key="14">
    <source>
        <dbReference type="ARBA" id="ARBA00025228"/>
    </source>
</evidence>
<feature type="transmembrane region" description="Helical" evidence="19">
    <location>
        <begin position="105"/>
        <end position="126"/>
    </location>
</feature>
<evidence type="ECO:0000256" key="8">
    <source>
        <dbReference type="ARBA" id="ARBA00022573"/>
    </source>
</evidence>
<comment type="catalytic activity">
    <reaction evidence="17 19">
        <text>alpha-ribazole + adenosylcob(III)inamide-GDP = adenosylcob(III)alamin + GMP + H(+)</text>
        <dbReference type="Rhea" id="RHEA:16049"/>
        <dbReference type="ChEBI" id="CHEBI:10329"/>
        <dbReference type="ChEBI" id="CHEBI:15378"/>
        <dbReference type="ChEBI" id="CHEBI:18408"/>
        <dbReference type="ChEBI" id="CHEBI:58115"/>
        <dbReference type="ChEBI" id="CHEBI:60487"/>
        <dbReference type="EC" id="2.7.8.26"/>
    </reaction>
</comment>
<keyword evidence="7 19" id="KW-1003">Cell membrane</keyword>
<dbReference type="EMBL" id="LT629736">
    <property type="protein sequence ID" value="SDS44303.1"/>
    <property type="molecule type" value="Genomic_DNA"/>
</dbReference>
<evidence type="ECO:0000256" key="9">
    <source>
        <dbReference type="ARBA" id="ARBA00022679"/>
    </source>
</evidence>
<protein>
    <recommendedName>
        <fullName evidence="6 19">Adenosylcobinamide-GDP ribazoletransferase</fullName>
        <ecNumber evidence="5 19">2.7.8.26</ecNumber>
    </recommendedName>
    <alternativeName>
        <fullName evidence="16 19">Cobalamin synthase</fullName>
    </alternativeName>
    <alternativeName>
        <fullName evidence="15 19">Cobalamin-5'-phosphate synthase</fullName>
    </alternativeName>
</protein>
<gene>
    <name evidence="19" type="primary">cobS</name>
    <name evidence="20" type="ORF">SAMN05216421_1531</name>
</gene>
<dbReference type="InterPro" id="IPR003805">
    <property type="entry name" value="CobS"/>
</dbReference>
<evidence type="ECO:0000256" key="2">
    <source>
        <dbReference type="ARBA" id="ARBA00004651"/>
    </source>
</evidence>
<keyword evidence="9 19" id="KW-0808">Transferase</keyword>
<dbReference type="GO" id="GO:0008818">
    <property type="term" value="F:cobalamin 5'-phosphate synthase activity"/>
    <property type="evidence" value="ECO:0007669"/>
    <property type="project" value="UniProtKB-UniRule"/>
</dbReference>
<organism evidence="20 21">
    <name type="scientific">Halopseudomonas xinjiangensis</name>
    <dbReference type="NCBI Taxonomy" id="487184"/>
    <lineage>
        <taxon>Bacteria</taxon>
        <taxon>Pseudomonadati</taxon>
        <taxon>Pseudomonadota</taxon>
        <taxon>Gammaproteobacteria</taxon>
        <taxon>Pseudomonadales</taxon>
        <taxon>Pseudomonadaceae</taxon>
        <taxon>Halopseudomonas</taxon>
    </lineage>
</organism>
<proteinExistence type="inferred from homology"/>